<comment type="function">
    <text evidence="7">Pyrophosphatase that catalyzes the hydrolysis of nucleoside triphosphates to their monophosphate derivatives, with a high preference for the non-canonical purine nucleotides XTP (xanthosine triphosphate), dITP (deoxyinosine triphosphate) and ITP. Seems to function as a house-cleaning enzyme that removes non-canonical purine nucleotides from the nucleotide pool, thus preventing their incorporation into DNA/RNA and avoiding chromosomal lesions.</text>
</comment>
<dbReference type="InterPro" id="IPR029001">
    <property type="entry name" value="ITPase-like_fam"/>
</dbReference>
<proteinExistence type="inferred from homology"/>
<keyword evidence="4 7" id="KW-0378">Hydrolase</keyword>
<organism evidence="9 10">
    <name type="scientific">Thermogymnomonas acidicola</name>
    <dbReference type="NCBI Taxonomy" id="399579"/>
    <lineage>
        <taxon>Archaea</taxon>
        <taxon>Methanobacteriati</taxon>
        <taxon>Thermoplasmatota</taxon>
        <taxon>Thermoplasmata</taxon>
        <taxon>Thermoplasmatales</taxon>
        <taxon>Thermogymnomonas</taxon>
    </lineage>
</organism>
<comment type="catalytic activity">
    <reaction evidence="7">
        <text>dITP + H2O = dIMP + diphosphate + H(+)</text>
        <dbReference type="Rhea" id="RHEA:28342"/>
        <dbReference type="ChEBI" id="CHEBI:15377"/>
        <dbReference type="ChEBI" id="CHEBI:15378"/>
        <dbReference type="ChEBI" id="CHEBI:33019"/>
        <dbReference type="ChEBI" id="CHEBI:61194"/>
        <dbReference type="ChEBI" id="CHEBI:61382"/>
        <dbReference type="EC" id="3.6.1.66"/>
    </reaction>
</comment>
<dbReference type="GO" id="GO:0009146">
    <property type="term" value="P:purine nucleoside triphosphate catabolic process"/>
    <property type="evidence" value="ECO:0007669"/>
    <property type="project" value="UniProtKB-UniRule"/>
</dbReference>
<evidence type="ECO:0000313" key="9">
    <source>
        <dbReference type="EMBL" id="GGM67389.1"/>
    </source>
</evidence>
<sequence>MRIRFVTSNQWKFNEISEACRRKGIEVEWVRMKYEEIQADDTEEIARTSCERVSAQLGSGFFLEDTGLYVGALGGFPGPYSSYVSKTIGNAGLLKLLEGKERGAYFLTVIAYFDGTVVRTFRGILEGTIADAPRGSNGFGFDPVFIPSGHSRTLAEMSTSEKNMISHRSSALSRFLEYLAGRGNGKAVHGQ</sequence>
<feature type="binding site" evidence="7">
    <location>
        <position position="162"/>
    </location>
    <ligand>
        <name>substrate</name>
    </ligand>
</feature>
<dbReference type="EMBL" id="BMNY01000001">
    <property type="protein sequence ID" value="GGM67389.1"/>
    <property type="molecule type" value="Genomic_DNA"/>
</dbReference>
<dbReference type="GO" id="GO:0046872">
    <property type="term" value="F:metal ion binding"/>
    <property type="evidence" value="ECO:0007669"/>
    <property type="project" value="UniProtKB-KW"/>
</dbReference>
<comment type="catalytic activity">
    <reaction evidence="7">
        <text>XTP + H2O = XMP + diphosphate + H(+)</text>
        <dbReference type="Rhea" id="RHEA:28610"/>
        <dbReference type="ChEBI" id="CHEBI:15377"/>
        <dbReference type="ChEBI" id="CHEBI:15378"/>
        <dbReference type="ChEBI" id="CHEBI:33019"/>
        <dbReference type="ChEBI" id="CHEBI:57464"/>
        <dbReference type="ChEBI" id="CHEBI:61314"/>
        <dbReference type="EC" id="3.6.1.66"/>
    </reaction>
</comment>
<dbReference type="GO" id="GO:0017111">
    <property type="term" value="F:ribonucleoside triphosphate phosphatase activity"/>
    <property type="evidence" value="ECO:0007669"/>
    <property type="project" value="InterPro"/>
</dbReference>
<evidence type="ECO:0000256" key="7">
    <source>
        <dbReference type="HAMAP-Rule" id="MF_01405"/>
    </source>
</evidence>
<dbReference type="GO" id="GO:0000166">
    <property type="term" value="F:nucleotide binding"/>
    <property type="evidence" value="ECO:0007669"/>
    <property type="project" value="UniProtKB-KW"/>
</dbReference>
<comment type="subunit">
    <text evidence="7">Homodimer.</text>
</comment>
<dbReference type="InterPro" id="IPR002637">
    <property type="entry name" value="RdgB/HAM1"/>
</dbReference>
<dbReference type="NCBIfam" id="NF011396">
    <property type="entry name" value="PRK14821.1"/>
    <property type="match status" value="1"/>
</dbReference>
<keyword evidence="5 7" id="KW-0460">Magnesium</keyword>
<dbReference type="Gene3D" id="3.90.950.10">
    <property type="match status" value="1"/>
</dbReference>
<gene>
    <name evidence="9" type="ORF">GCM10007108_01820</name>
</gene>
<dbReference type="HAMAP" id="MF_01405">
    <property type="entry name" value="Non_canon_purine_NTPase"/>
    <property type="match status" value="1"/>
</dbReference>
<accession>A0AA37BPX6</accession>
<dbReference type="CDD" id="cd00515">
    <property type="entry name" value="HAM1"/>
    <property type="match status" value="1"/>
</dbReference>
<keyword evidence="3 7" id="KW-0547">Nucleotide-binding</keyword>
<evidence type="ECO:0000256" key="5">
    <source>
        <dbReference type="ARBA" id="ARBA00022842"/>
    </source>
</evidence>
<evidence type="ECO:0000256" key="8">
    <source>
        <dbReference type="RuleBase" id="RU003781"/>
    </source>
</evidence>
<feature type="binding site" evidence="7">
    <location>
        <position position="65"/>
    </location>
    <ligand>
        <name>Mg(2+)</name>
        <dbReference type="ChEBI" id="CHEBI:18420"/>
    </ligand>
</feature>
<dbReference type="GO" id="GO:0036220">
    <property type="term" value="F:ITP diphosphatase activity"/>
    <property type="evidence" value="ECO:0007669"/>
    <property type="project" value="UniProtKB-UniRule"/>
</dbReference>
<feature type="binding site" evidence="7">
    <location>
        <begin position="167"/>
        <end position="168"/>
    </location>
    <ligand>
        <name>substrate</name>
    </ligand>
</feature>
<dbReference type="GO" id="GO:0005737">
    <property type="term" value="C:cytoplasm"/>
    <property type="evidence" value="ECO:0007669"/>
    <property type="project" value="TreeGrafter"/>
</dbReference>
<dbReference type="InterPro" id="IPR020922">
    <property type="entry name" value="dITP/XTP_pyrophosphatase"/>
</dbReference>
<evidence type="ECO:0000256" key="1">
    <source>
        <dbReference type="ARBA" id="ARBA00008023"/>
    </source>
</evidence>
<evidence type="ECO:0000256" key="4">
    <source>
        <dbReference type="ARBA" id="ARBA00022801"/>
    </source>
</evidence>
<comment type="catalytic activity">
    <reaction evidence="7">
        <text>ITP + H2O = IMP + diphosphate + H(+)</text>
        <dbReference type="Rhea" id="RHEA:29399"/>
        <dbReference type="ChEBI" id="CHEBI:15377"/>
        <dbReference type="ChEBI" id="CHEBI:15378"/>
        <dbReference type="ChEBI" id="CHEBI:33019"/>
        <dbReference type="ChEBI" id="CHEBI:58053"/>
        <dbReference type="ChEBI" id="CHEBI:61402"/>
        <dbReference type="EC" id="3.6.1.66"/>
    </reaction>
</comment>
<dbReference type="GO" id="GO:0009117">
    <property type="term" value="P:nucleotide metabolic process"/>
    <property type="evidence" value="ECO:0007669"/>
    <property type="project" value="UniProtKB-KW"/>
</dbReference>
<protein>
    <recommendedName>
        <fullName evidence="7">dITP/XTP pyrophosphatase</fullName>
        <ecNumber evidence="7">3.6.1.66</ecNumber>
    </recommendedName>
    <alternativeName>
        <fullName evidence="7">Non-canonical purine NTP pyrophosphatase</fullName>
    </alternativeName>
    <alternativeName>
        <fullName evidence="7">Non-standard purine NTP pyrophosphatase</fullName>
    </alternativeName>
    <alternativeName>
        <fullName evidence="7">Nucleoside-triphosphate diphosphatase</fullName>
    </alternativeName>
    <alternativeName>
        <fullName evidence="7">Nucleoside-triphosphate pyrophosphatase</fullName>
        <shortName evidence="7">NTPase</shortName>
    </alternativeName>
</protein>
<evidence type="ECO:0000256" key="6">
    <source>
        <dbReference type="ARBA" id="ARBA00023080"/>
    </source>
</evidence>
<dbReference type="AlphaFoldDB" id="A0AA37BPX6"/>
<feature type="binding site" evidence="7">
    <location>
        <position position="36"/>
    </location>
    <ligand>
        <name>Mg(2+)</name>
        <dbReference type="ChEBI" id="CHEBI:18420"/>
    </ligand>
</feature>
<reference evidence="9" key="2">
    <citation type="submission" date="2022-09" db="EMBL/GenBank/DDBJ databases">
        <authorList>
            <person name="Sun Q."/>
            <person name="Ohkuma M."/>
        </authorList>
    </citation>
    <scope>NUCLEOTIDE SEQUENCE</scope>
    <source>
        <strain evidence="9">JCM 13583</strain>
    </source>
</reference>
<comment type="caution">
    <text evidence="9">The sequence shown here is derived from an EMBL/GenBank/DDBJ whole genome shotgun (WGS) entry which is preliminary data.</text>
</comment>
<dbReference type="EC" id="3.6.1.66" evidence="7"/>
<dbReference type="GO" id="GO:0036222">
    <property type="term" value="F:XTP diphosphatase activity"/>
    <property type="evidence" value="ECO:0007669"/>
    <property type="project" value="UniProtKB-UniRule"/>
</dbReference>
<comment type="similarity">
    <text evidence="1 7 8">Belongs to the HAM1 NTPase family.</text>
</comment>
<evidence type="ECO:0000313" key="10">
    <source>
        <dbReference type="Proteomes" id="UP000632195"/>
    </source>
</evidence>
<dbReference type="Proteomes" id="UP000632195">
    <property type="component" value="Unassembled WGS sequence"/>
</dbReference>
<name>A0AA37BPX6_9ARCH</name>
<dbReference type="PANTHER" id="PTHR11067">
    <property type="entry name" value="INOSINE TRIPHOSPHATE PYROPHOSPHATASE/HAM1 PROTEIN"/>
    <property type="match status" value="1"/>
</dbReference>
<keyword evidence="10" id="KW-1185">Reference proteome</keyword>
<feature type="active site" description="Proton acceptor" evidence="7">
    <location>
        <position position="65"/>
    </location>
</feature>
<keyword evidence="2 7" id="KW-0479">Metal-binding</keyword>
<dbReference type="NCBIfam" id="TIGR00042">
    <property type="entry name" value="RdgB/HAM1 family non-canonical purine NTP pyrophosphatase"/>
    <property type="match status" value="1"/>
</dbReference>
<feature type="binding site" evidence="7">
    <location>
        <begin position="139"/>
        <end position="142"/>
    </location>
    <ligand>
        <name>substrate</name>
    </ligand>
</feature>
<dbReference type="Pfam" id="PF01725">
    <property type="entry name" value="Ham1p_like"/>
    <property type="match status" value="1"/>
</dbReference>
<dbReference type="RefSeq" id="WP_188679534.1">
    <property type="nucleotide sequence ID" value="NZ_BMNY01000001.1"/>
</dbReference>
<reference evidence="9" key="1">
    <citation type="journal article" date="2014" name="Int. J. Syst. Evol. Microbiol.">
        <title>Complete genome sequence of Corynebacterium casei LMG S-19264T (=DSM 44701T), isolated from a smear-ripened cheese.</title>
        <authorList>
            <consortium name="US DOE Joint Genome Institute (JGI-PGF)"/>
            <person name="Walter F."/>
            <person name="Albersmeier A."/>
            <person name="Kalinowski J."/>
            <person name="Ruckert C."/>
        </authorList>
    </citation>
    <scope>NUCLEOTIDE SEQUENCE</scope>
    <source>
        <strain evidence="9">JCM 13583</strain>
    </source>
</reference>
<evidence type="ECO:0000256" key="2">
    <source>
        <dbReference type="ARBA" id="ARBA00022723"/>
    </source>
</evidence>
<keyword evidence="6 7" id="KW-0546">Nucleotide metabolism</keyword>
<dbReference type="GO" id="GO:0035870">
    <property type="term" value="F:dITP diphosphatase activity"/>
    <property type="evidence" value="ECO:0007669"/>
    <property type="project" value="UniProtKB-UniRule"/>
</dbReference>
<dbReference type="SUPFAM" id="SSF52972">
    <property type="entry name" value="ITPase-like"/>
    <property type="match status" value="1"/>
</dbReference>
<feature type="binding site" evidence="7">
    <location>
        <begin position="7"/>
        <end position="12"/>
    </location>
    <ligand>
        <name>substrate</name>
    </ligand>
</feature>
<comment type="cofactor">
    <cofactor evidence="7">
        <name>Mg(2+)</name>
        <dbReference type="ChEBI" id="CHEBI:18420"/>
    </cofactor>
    <text evidence="7">Binds 1 Mg(2+) ion per subunit.</text>
</comment>
<dbReference type="PANTHER" id="PTHR11067:SF9">
    <property type="entry name" value="INOSINE TRIPHOSPHATE PYROPHOSPHATASE"/>
    <property type="match status" value="1"/>
</dbReference>
<feature type="binding site" evidence="7">
    <location>
        <position position="66"/>
    </location>
    <ligand>
        <name>substrate</name>
    </ligand>
</feature>
<evidence type="ECO:0000256" key="3">
    <source>
        <dbReference type="ARBA" id="ARBA00022741"/>
    </source>
</evidence>